<dbReference type="AlphaFoldDB" id="Q0RVA6"/>
<dbReference type="Proteomes" id="UP000008710">
    <property type="component" value="Plasmid pRHL3"/>
</dbReference>
<reference evidence="2" key="1">
    <citation type="journal article" date="2006" name="Proc. Natl. Acad. Sci. U.S.A.">
        <title>The complete genome of Rhodococcus sp. RHA1 provides insights into a catabolic powerhouse.</title>
        <authorList>
            <person name="McLeod M.P."/>
            <person name="Warren R.L."/>
            <person name="Hsiao W.W.L."/>
            <person name="Araki N."/>
            <person name="Myhre M."/>
            <person name="Fernandes C."/>
            <person name="Miyazawa D."/>
            <person name="Wong W."/>
            <person name="Lillquist A.L."/>
            <person name="Wang D."/>
            <person name="Dosanjh M."/>
            <person name="Hara H."/>
            <person name="Petrescu A."/>
            <person name="Morin R.D."/>
            <person name="Yang G."/>
            <person name="Stott J.M."/>
            <person name="Schein J.E."/>
            <person name="Shin H."/>
            <person name="Smailus D."/>
            <person name="Siddiqui A.S."/>
            <person name="Marra M.A."/>
            <person name="Jones S.J.M."/>
            <person name="Holt R."/>
            <person name="Brinkman F.S.L."/>
            <person name="Miyauchi K."/>
            <person name="Fukuda M."/>
            <person name="Davies J.E."/>
            <person name="Mohn W.W."/>
            <person name="Eltis L.D."/>
        </authorList>
    </citation>
    <scope>NUCLEOTIDE SEQUENCE [LARGE SCALE GENOMIC DNA]</scope>
    <source>
        <strain evidence="2">RHA1</strain>
    </source>
</reference>
<dbReference type="RefSeq" id="WP_011600407.1">
    <property type="nucleotide sequence ID" value="NC_008271.1"/>
</dbReference>
<geneLocation type="plasmid" evidence="1 2">
    <name>pRHL3</name>
</geneLocation>
<dbReference type="EMBL" id="CP000434">
    <property type="protein sequence ID" value="ABH00780.1"/>
    <property type="molecule type" value="Genomic_DNA"/>
</dbReference>
<protein>
    <submittedName>
        <fullName evidence="1">Uncharacterized protein</fullName>
    </submittedName>
</protein>
<keyword evidence="1" id="KW-0614">Plasmid</keyword>
<organism evidence="1 2">
    <name type="scientific">Rhodococcus jostii (strain RHA1)</name>
    <dbReference type="NCBI Taxonomy" id="101510"/>
    <lineage>
        <taxon>Bacteria</taxon>
        <taxon>Bacillati</taxon>
        <taxon>Actinomycetota</taxon>
        <taxon>Actinomycetes</taxon>
        <taxon>Mycobacteriales</taxon>
        <taxon>Nocardiaceae</taxon>
        <taxon>Rhodococcus</taxon>
    </lineage>
</organism>
<gene>
    <name evidence="1" type="ordered locus">RHA1_ro11133</name>
</gene>
<evidence type="ECO:0000313" key="1">
    <source>
        <dbReference type="EMBL" id="ABH00780.1"/>
    </source>
</evidence>
<dbReference type="HOGENOM" id="CLU_174688_0_0_11"/>
<accession>Q0RVA6</accession>
<dbReference type="KEGG" id="rha:RHA1_ro11133"/>
<proteinExistence type="predicted"/>
<sequence length="112" mass="12139">MNTDGWTERWPQHPVIRTFDPPRPVRVDIGKALPLGRGGAARADYVSMRVKSSAVCLSGLLPALQTHWFQIFDGQWCAAITVYVTDAAGSNSLELDMIVTADAISEPPSPSS</sequence>
<evidence type="ECO:0000313" key="2">
    <source>
        <dbReference type="Proteomes" id="UP000008710"/>
    </source>
</evidence>
<name>Q0RVA6_RHOJR</name>